<feature type="transmembrane region" description="Helical" evidence="6">
    <location>
        <begin position="339"/>
        <end position="365"/>
    </location>
</feature>
<keyword evidence="2 6" id="KW-0812">Transmembrane</keyword>
<evidence type="ECO:0000313" key="7">
    <source>
        <dbReference type="EMBL" id="WFD03429.1"/>
    </source>
</evidence>
<evidence type="ECO:0000256" key="1">
    <source>
        <dbReference type="ARBA" id="ARBA00004127"/>
    </source>
</evidence>
<dbReference type="Proteomes" id="UP001214603">
    <property type="component" value="Chromosome 4"/>
</dbReference>
<dbReference type="EMBL" id="CP119937">
    <property type="protein sequence ID" value="WFD03429.1"/>
    <property type="molecule type" value="Genomic_DNA"/>
</dbReference>
<feature type="transmembrane region" description="Helical" evidence="6">
    <location>
        <begin position="216"/>
        <end position="233"/>
    </location>
</feature>
<feature type="region of interest" description="Disordered" evidence="5">
    <location>
        <begin position="1"/>
        <end position="40"/>
    </location>
</feature>
<dbReference type="PANTHER" id="PTHR28293:SF1">
    <property type="entry name" value="NUCLEAR RIM PROTEIN 1"/>
    <property type="match status" value="1"/>
</dbReference>
<evidence type="ECO:0008006" key="9">
    <source>
        <dbReference type="Google" id="ProtNLM"/>
    </source>
</evidence>
<dbReference type="InterPro" id="IPR018819">
    <property type="entry name" value="Nur1/Mug154"/>
</dbReference>
<evidence type="ECO:0000313" key="8">
    <source>
        <dbReference type="Proteomes" id="UP001214603"/>
    </source>
</evidence>
<protein>
    <recommendedName>
        <fullName evidence="9">Nuclear rim protein 1</fullName>
    </recommendedName>
</protein>
<proteinExistence type="predicted"/>
<dbReference type="GO" id="GO:0012505">
    <property type="term" value="C:endomembrane system"/>
    <property type="evidence" value="ECO:0007669"/>
    <property type="project" value="UniProtKB-SubCell"/>
</dbReference>
<evidence type="ECO:0000256" key="6">
    <source>
        <dbReference type="SAM" id="Phobius"/>
    </source>
</evidence>
<keyword evidence="3 6" id="KW-1133">Transmembrane helix</keyword>
<comment type="subcellular location">
    <subcellularLocation>
        <location evidence="1">Endomembrane system</location>
        <topology evidence="1">Multi-pass membrane protein</topology>
    </subcellularLocation>
</comment>
<dbReference type="PANTHER" id="PTHR28293">
    <property type="entry name" value="NUCLEAR RIM PROTEIN 1"/>
    <property type="match status" value="1"/>
</dbReference>
<evidence type="ECO:0000256" key="4">
    <source>
        <dbReference type="ARBA" id="ARBA00023136"/>
    </source>
</evidence>
<name>A0AAF0E0I9_9BASI</name>
<accession>A0AAF0E0I9</accession>
<dbReference type="Pfam" id="PF10332">
    <property type="entry name" value="DUF2418"/>
    <property type="match status" value="1"/>
</dbReference>
<evidence type="ECO:0000256" key="5">
    <source>
        <dbReference type="SAM" id="MobiDB-lite"/>
    </source>
</evidence>
<sequence>MVRDLSRGSPWPLGRERGGEGAQARESVHRTPRERAADTLHTPVREAVFRRRAAAPMPGTPHTPPVARTPLQRKGAYASPARVYTNEMPATQPPPPLPRTWKAAAREWLDQLPSAAQSTWQGWEMEIEQAVYSPELGVPAALVLHALSLLSQVMLPGSSFALPFISSTYAPPSQRRGQTHLFSQRRRSDTRKSYSAYLGRVLAAQRTAALRYTSRMLSVALVLVAVYNAYLLFHRRRTYRLWHRDERDVLRNPHATLEEPPRDPPPPRSWQAWAADVALVCARQVPVLEWFVPPAPVRVPPPPSERVYTLRVWDVLEAPLWVFAYVCDSRSLYSPAHALYWAVAGSLGLGAWTTWALTAVLMAAFSLQTYYLAEQYAALVRDRQVLSSEVLREYDEKVRALLTQFVFPRAMPLVRDASTMTEVAAADIEGY</sequence>
<evidence type="ECO:0000256" key="3">
    <source>
        <dbReference type="ARBA" id="ARBA00022989"/>
    </source>
</evidence>
<keyword evidence="8" id="KW-1185">Reference proteome</keyword>
<organism evidence="7 8">
    <name type="scientific">Malassezia obtusa</name>
    <dbReference type="NCBI Taxonomy" id="76774"/>
    <lineage>
        <taxon>Eukaryota</taxon>
        <taxon>Fungi</taxon>
        <taxon>Dikarya</taxon>
        <taxon>Basidiomycota</taxon>
        <taxon>Ustilaginomycotina</taxon>
        <taxon>Malasseziomycetes</taxon>
        <taxon>Malasseziales</taxon>
        <taxon>Malasseziaceae</taxon>
        <taxon>Malassezia</taxon>
    </lineage>
</organism>
<keyword evidence="4 6" id="KW-0472">Membrane</keyword>
<gene>
    <name evidence="7" type="ORF">MOBT1_002118</name>
</gene>
<feature type="compositionally biased region" description="Basic and acidic residues" evidence="5">
    <location>
        <begin position="26"/>
        <end position="40"/>
    </location>
</feature>
<dbReference type="AlphaFoldDB" id="A0AAF0E0I9"/>
<dbReference type="GO" id="GO:0007096">
    <property type="term" value="P:regulation of exit from mitosis"/>
    <property type="evidence" value="ECO:0007669"/>
    <property type="project" value="TreeGrafter"/>
</dbReference>
<evidence type="ECO:0000256" key="2">
    <source>
        <dbReference type="ARBA" id="ARBA00022692"/>
    </source>
</evidence>
<dbReference type="GO" id="GO:0043007">
    <property type="term" value="P:maintenance of rDNA"/>
    <property type="evidence" value="ECO:0007669"/>
    <property type="project" value="TreeGrafter"/>
</dbReference>
<reference evidence="7" key="1">
    <citation type="submission" date="2023-03" db="EMBL/GenBank/DDBJ databases">
        <title>Mating type loci evolution in Malassezia.</title>
        <authorList>
            <person name="Coelho M.A."/>
        </authorList>
    </citation>
    <scope>NUCLEOTIDE SEQUENCE</scope>
    <source>
        <strain evidence="7">CBS 7876</strain>
    </source>
</reference>